<keyword evidence="3 14" id="KW-0813">Transport</keyword>
<dbReference type="InterPro" id="IPR010105">
    <property type="entry name" value="TonB_sidphr_rcpt"/>
</dbReference>
<evidence type="ECO:0000256" key="16">
    <source>
        <dbReference type="RuleBase" id="RU003357"/>
    </source>
</evidence>
<keyword evidence="21" id="KW-1185">Reference proteome</keyword>
<evidence type="ECO:0000256" key="7">
    <source>
        <dbReference type="ARBA" id="ARBA00022729"/>
    </source>
</evidence>
<feature type="chain" id="PRO_5015526278" evidence="17">
    <location>
        <begin position="23"/>
        <end position="738"/>
    </location>
</feature>
<dbReference type="RefSeq" id="WP_121973829.1">
    <property type="nucleotide sequence ID" value="NZ_OOGT01000054.1"/>
</dbReference>
<evidence type="ECO:0000256" key="6">
    <source>
        <dbReference type="ARBA" id="ARBA00022692"/>
    </source>
</evidence>
<evidence type="ECO:0000256" key="3">
    <source>
        <dbReference type="ARBA" id="ARBA00022448"/>
    </source>
</evidence>
<dbReference type="PROSITE" id="PS52016">
    <property type="entry name" value="TONB_DEPENDENT_REC_3"/>
    <property type="match status" value="1"/>
</dbReference>
<dbReference type="InParanoid" id="A0A2U3MY93"/>
<dbReference type="InterPro" id="IPR037066">
    <property type="entry name" value="Plug_dom_sf"/>
</dbReference>
<dbReference type="GO" id="GO:0009279">
    <property type="term" value="C:cell outer membrane"/>
    <property type="evidence" value="ECO:0007669"/>
    <property type="project" value="UniProtKB-SubCell"/>
</dbReference>
<dbReference type="Pfam" id="PF00593">
    <property type="entry name" value="TonB_dep_Rec_b-barrel"/>
    <property type="match status" value="1"/>
</dbReference>
<evidence type="ECO:0000259" key="18">
    <source>
        <dbReference type="Pfam" id="PF00593"/>
    </source>
</evidence>
<name>A0A2U3MY93_9GAMM</name>
<evidence type="ECO:0000256" key="12">
    <source>
        <dbReference type="ARBA" id="ARBA00023170"/>
    </source>
</evidence>
<dbReference type="GO" id="GO:0015344">
    <property type="term" value="F:siderophore uptake transmembrane transporter activity"/>
    <property type="evidence" value="ECO:0007669"/>
    <property type="project" value="TreeGrafter"/>
</dbReference>
<feature type="short sequence motif" description="TonB C-terminal box" evidence="15">
    <location>
        <begin position="721"/>
        <end position="738"/>
    </location>
</feature>
<dbReference type="Gene3D" id="2.40.170.20">
    <property type="entry name" value="TonB-dependent receptor, beta-barrel domain"/>
    <property type="match status" value="1"/>
</dbReference>
<dbReference type="InterPro" id="IPR036942">
    <property type="entry name" value="Beta-barrel_TonB_sf"/>
</dbReference>
<keyword evidence="13 14" id="KW-0998">Cell outer membrane</keyword>
<protein>
    <submittedName>
        <fullName evidence="20">Ferrichrome receptor FcuA</fullName>
    </submittedName>
</protein>
<feature type="signal peptide" evidence="17">
    <location>
        <begin position="1"/>
        <end position="22"/>
    </location>
</feature>
<evidence type="ECO:0000256" key="14">
    <source>
        <dbReference type="PROSITE-ProRule" id="PRU01360"/>
    </source>
</evidence>
<evidence type="ECO:0000256" key="5">
    <source>
        <dbReference type="ARBA" id="ARBA00022496"/>
    </source>
</evidence>
<sequence length="738" mass="81143">MAKLKSLVLMMSSFSTFGIAHAELQESHNDQVLSDQQHIEKLSTITVVASADASQDGLMPDFAGGQVASGGRVGIFGNQKNIDTPFNLTSYTSQYIQERQAKSVGDVLKADPSVRVGRGFGNFQENYYIRGFNLGSDDTAYNGLYSILPRQYIPTELFERVEVLKGASSFLNGAMPGSGGIGGAINLLPKRAGNEPLNRVTVGTDFNGGYISSDVSRRFGEDQQFGVRLNTAYHGGDTAVDDEEASLGLASIGLDYRGDHLRLSGDMGYVNNRLTATRPNITLGTGITTIPSTIESSKNFAQKWTYSNEEDVFGSYRAEYDLTDTLTAYAAYGFRHGEEQNSLAGLTVNNAVNGNATFYRFDNTRVDMVNTGEIGIRGKVETGLIKHNLVLSASTFQLNTRNAYFMDWGNQKNTNIYHPIQYNQPVTINPLFKGNDIDAPKLTTRTRLRSLAIGDNLSAFDNKLIVMLGGRYQTIMQDNYAYDNKGKTGTYDESKFTPALGITYKITPEVSVYANYIESLAKGLSNATGSVTLKPFVAEQKEIGLKYENERLGASISLFDIDKQRGIQQADRFVDAGKYVHRGIELNTYGQISDSLKVLGGMSWIDAKQKNTGEVKYDGKKEVGVPEFQANLGADWKLPVSQDISLNAQLTYTGSTYASLDNRLKVNDWTTLDLGASYKTQFGQTPTTFNFRINNVFDKDYWSSVGLYDNINSAGNTNNGYLVVGQPRTFTFSAAFDF</sequence>
<evidence type="ECO:0000256" key="17">
    <source>
        <dbReference type="SAM" id="SignalP"/>
    </source>
</evidence>
<dbReference type="Proteomes" id="UP000245974">
    <property type="component" value="Unassembled WGS sequence"/>
</dbReference>
<evidence type="ECO:0000313" key="21">
    <source>
        <dbReference type="Proteomes" id="UP000245974"/>
    </source>
</evidence>
<comment type="similarity">
    <text evidence="2 14 16">Belongs to the TonB-dependent receptor family.</text>
</comment>
<keyword evidence="10 16" id="KW-0798">TonB box</keyword>
<dbReference type="Pfam" id="PF07715">
    <property type="entry name" value="Plug"/>
    <property type="match status" value="1"/>
</dbReference>
<feature type="domain" description="TonB-dependent receptor plug" evidence="19">
    <location>
        <begin position="81"/>
        <end position="176"/>
    </location>
</feature>
<dbReference type="PANTHER" id="PTHR32552:SF82">
    <property type="entry name" value="FCUA PROTEIN"/>
    <property type="match status" value="1"/>
</dbReference>
<evidence type="ECO:0000313" key="20">
    <source>
        <dbReference type="EMBL" id="SPL70355.1"/>
    </source>
</evidence>
<evidence type="ECO:0000256" key="10">
    <source>
        <dbReference type="ARBA" id="ARBA00023077"/>
    </source>
</evidence>
<evidence type="ECO:0000256" key="8">
    <source>
        <dbReference type="ARBA" id="ARBA00023004"/>
    </source>
</evidence>
<keyword evidence="11 14" id="KW-0472">Membrane</keyword>
<organism evidence="20 21">
    <name type="scientific">Acinetobacter stercoris</name>
    <dbReference type="NCBI Taxonomy" id="2126983"/>
    <lineage>
        <taxon>Bacteria</taxon>
        <taxon>Pseudomonadati</taxon>
        <taxon>Pseudomonadota</taxon>
        <taxon>Gammaproteobacteria</taxon>
        <taxon>Moraxellales</taxon>
        <taxon>Moraxellaceae</taxon>
        <taxon>Acinetobacter</taxon>
    </lineage>
</organism>
<dbReference type="PANTHER" id="PTHR32552">
    <property type="entry name" value="FERRICHROME IRON RECEPTOR-RELATED"/>
    <property type="match status" value="1"/>
</dbReference>
<feature type="domain" description="TonB-dependent receptor-like beta-barrel" evidence="18">
    <location>
        <begin position="263"/>
        <end position="696"/>
    </location>
</feature>
<dbReference type="CDD" id="cd01347">
    <property type="entry name" value="ligand_gated_channel"/>
    <property type="match status" value="1"/>
</dbReference>
<dbReference type="GO" id="GO:0038023">
    <property type="term" value="F:signaling receptor activity"/>
    <property type="evidence" value="ECO:0007669"/>
    <property type="project" value="InterPro"/>
</dbReference>
<evidence type="ECO:0000256" key="15">
    <source>
        <dbReference type="PROSITE-ProRule" id="PRU10144"/>
    </source>
</evidence>
<dbReference type="NCBIfam" id="TIGR01783">
    <property type="entry name" value="TonB-siderophor"/>
    <property type="match status" value="1"/>
</dbReference>
<evidence type="ECO:0000256" key="1">
    <source>
        <dbReference type="ARBA" id="ARBA00004571"/>
    </source>
</evidence>
<proteinExistence type="inferred from homology"/>
<dbReference type="InterPro" id="IPR012910">
    <property type="entry name" value="Plug_dom"/>
</dbReference>
<accession>A0A2U3MY93</accession>
<dbReference type="InterPro" id="IPR010917">
    <property type="entry name" value="TonB_rcpt_CS"/>
</dbReference>
<keyword evidence="4 14" id="KW-1134">Transmembrane beta strand</keyword>
<dbReference type="OrthoDB" id="8732650at2"/>
<dbReference type="InterPro" id="IPR000531">
    <property type="entry name" value="Beta-barrel_TonB"/>
</dbReference>
<evidence type="ECO:0000256" key="4">
    <source>
        <dbReference type="ARBA" id="ARBA00022452"/>
    </source>
</evidence>
<keyword evidence="12 20" id="KW-0675">Receptor</keyword>
<evidence type="ECO:0000256" key="11">
    <source>
        <dbReference type="ARBA" id="ARBA00023136"/>
    </source>
</evidence>
<keyword evidence="7 17" id="KW-0732">Signal</keyword>
<dbReference type="InterPro" id="IPR039426">
    <property type="entry name" value="TonB-dep_rcpt-like"/>
</dbReference>
<keyword evidence="6 14" id="KW-0812">Transmembrane</keyword>
<reference evidence="21" key="1">
    <citation type="submission" date="2018-03" db="EMBL/GenBank/DDBJ databases">
        <authorList>
            <person name="Blom J."/>
        </authorList>
    </citation>
    <scope>NUCLEOTIDE SEQUENCE [LARGE SCALE GENOMIC DNA]</scope>
    <source>
        <strain evidence="21">KPC-SM-21</strain>
    </source>
</reference>
<evidence type="ECO:0000256" key="2">
    <source>
        <dbReference type="ARBA" id="ARBA00009810"/>
    </source>
</evidence>
<comment type="subcellular location">
    <subcellularLocation>
        <location evidence="1 14">Cell outer membrane</location>
        <topology evidence="1 14">Multi-pass membrane protein</topology>
    </subcellularLocation>
</comment>
<keyword evidence="9" id="KW-0406">Ion transport</keyword>
<dbReference type="AlphaFoldDB" id="A0A2U3MY93"/>
<dbReference type="PROSITE" id="PS01156">
    <property type="entry name" value="TONB_DEPENDENT_REC_2"/>
    <property type="match status" value="1"/>
</dbReference>
<keyword evidence="5" id="KW-0410">Iron transport</keyword>
<dbReference type="GO" id="GO:0015891">
    <property type="term" value="P:siderophore transport"/>
    <property type="evidence" value="ECO:0007669"/>
    <property type="project" value="InterPro"/>
</dbReference>
<evidence type="ECO:0000256" key="9">
    <source>
        <dbReference type="ARBA" id="ARBA00023065"/>
    </source>
</evidence>
<evidence type="ECO:0000256" key="13">
    <source>
        <dbReference type="ARBA" id="ARBA00023237"/>
    </source>
</evidence>
<keyword evidence="8" id="KW-0408">Iron</keyword>
<evidence type="ECO:0000259" key="19">
    <source>
        <dbReference type="Pfam" id="PF07715"/>
    </source>
</evidence>
<dbReference type="EMBL" id="OOGT01000054">
    <property type="protein sequence ID" value="SPL70355.1"/>
    <property type="molecule type" value="Genomic_DNA"/>
</dbReference>
<dbReference type="SUPFAM" id="SSF56935">
    <property type="entry name" value="Porins"/>
    <property type="match status" value="1"/>
</dbReference>
<gene>
    <name evidence="20" type="primary">fcuA_2</name>
    <name evidence="20" type="ORF">KPC_1533</name>
</gene>
<dbReference type="Gene3D" id="2.170.130.10">
    <property type="entry name" value="TonB-dependent receptor, plug domain"/>
    <property type="match status" value="1"/>
</dbReference>